<evidence type="ECO:0000313" key="3">
    <source>
        <dbReference type="Proteomes" id="UP001370758"/>
    </source>
</evidence>
<protein>
    <recommendedName>
        <fullName evidence="4">F-box domain-containing protein</fullName>
    </recommendedName>
</protein>
<keyword evidence="3" id="KW-1185">Reference proteome</keyword>
<comment type="caution">
    <text evidence="2">The sequence shown here is derived from an EMBL/GenBank/DDBJ whole genome shotgun (WGS) entry which is preliminary data.</text>
</comment>
<organism evidence="2 3">
    <name type="scientific">Arthrobotrys musiformis</name>
    <dbReference type="NCBI Taxonomy" id="47236"/>
    <lineage>
        <taxon>Eukaryota</taxon>
        <taxon>Fungi</taxon>
        <taxon>Dikarya</taxon>
        <taxon>Ascomycota</taxon>
        <taxon>Pezizomycotina</taxon>
        <taxon>Orbiliomycetes</taxon>
        <taxon>Orbiliales</taxon>
        <taxon>Orbiliaceae</taxon>
        <taxon>Arthrobotrys</taxon>
    </lineage>
</organism>
<evidence type="ECO:0008006" key="4">
    <source>
        <dbReference type="Google" id="ProtNLM"/>
    </source>
</evidence>
<dbReference type="Proteomes" id="UP001370758">
    <property type="component" value="Unassembled WGS sequence"/>
</dbReference>
<evidence type="ECO:0000313" key="2">
    <source>
        <dbReference type="EMBL" id="KAK6507989.1"/>
    </source>
</evidence>
<dbReference type="EMBL" id="JAVHJL010000003">
    <property type="protein sequence ID" value="KAK6507989.1"/>
    <property type="molecule type" value="Genomic_DNA"/>
</dbReference>
<name>A0AAV9WHY1_9PEZI</name>
<sequence length="403" mass="46905">MSIPTSASTKTTTANTRTPSASERTFNIPELFEPILIQSLDGISNDCRCKITNRFRRVCRVWREMVDTSRVLRRYAFRDPIAYTLAEKRRIWRANGREESGSRVVPLENIRFSGPAEEGVRRPALCSPYLASLRKDLVGIRRLKRNWAESTGLVEFSTVLADTPRKPAVAGKLRKKNLEHATVYPPSIFITQPPVQSIQLRFYAESRDTNWVSSLRKWERGSSILNANFTNSGFEYIYYVRNDNGVTAKDVHTGLRDAITELYTFCTGCGCEYYNCECRGRLWEKVKAKKATFRIYSIEVRRDYSIEPYTDLVSHHSKTIWTSKTTKERIQQHRLTMGLCEIFNDVVSIFIGTPLRWAFIILVYFPFQYVCVFGEKAYELTRDDLIPVLRRWKNQFIRKYLRS</sequence>
<proteinExistence type="predicted"/>
<gene>
    <name evidence="2" type="ORF">TWF481_006408</name>
</gene>
<accession>A0AAV9WHY1</accession>
<evidence type="ECO:0000256" key="1">
    <source>
        <dbReference type="SAM" id="MobiDB-lite"/>
    </source>
</evidence>
<feature type="region of interest" description="Disordered" evidence="1">
    <location>
        <begin position="1"/>
        <end position="22"/>
    </location>
</feature>
<dbReference type="AlphaFoldDB" id="A0AAV9WHY1"/>
<reference evidence="2 3" key="1">
    <citation type="submission" date="2023-08" db="EMBL/GenBank/DDBJ databases">
        <authorList>
            <person name="Palmer J.M."/>
        </authorList>
    </citation>
    <scope>NUCLEOTIDE SEQUENCE [LARGE SCALE GENOMIC DNA]</scope>
    <source>
        <strain evidence="2 3">TWF481</strain>
    </source>
</reference>